<evidence type="ECO:0000313" key="1">
    <source>
        <dbReference type="EMBL" id="CAF3365066.1"/>
    </source>
</evidence>
<dbReference type="Gene3D" id="3.80.10.10">
    <property type="entry name" value="Ribonuclease Inhibitor"/>
    <property type="match status" value="1"/>
</dbReference>
<dbReference type="EMBL" id="CAJOBS010004161">
    <property type="protein sequence ID" value="CAF4875462.1"/>
    <property type="molecule type" value="Genomic_DNA"/>
</dbReference>
<protein>
    <recommendedName>
        <fullName evidence="4">F-box domain-containing protein</fullName>
    </recommendedName>
</protein>
<evidence type="ECO:0000313" key="2">
    <source>
        <dbReference type="EMBL" id="CAF4875462.1"/>
    </source>
</evidence>
<dbReference type="Proteomes" id="UP000663838">
    <property type="component" value="Unassembled WGS sequence"/>
</dbReference>
<name>A0A817X8Z1_9BILA</name>
<dbReference type="AlphaFoldDB" id="A0A817X8Z1"/>
<proteinExistence type="predicted"/>
<sequence length="343" mass="39635">MQSTSHFEDLSNELLLDIFDYLSHRQLIISILGINQRFNQLVMCRPVDIVIYGTSCHLDPMLSCGIISLAYIRSITIIGPLCGEFIENDLCSYLKSSPSPSLVSLRALKCVKVNPMIIREIYNQIPDFNQLEHIYLDSDEQLDTNEFFLLLTGTSLRRCHIASGQFNLNSLQPSSRLQRLHLTRCNWPELIPFIAQSVVYLRVSMATWDIPIEIEQTKLKHLYLSIDNADTSILPQFDALLRACPDLRFLSIEISHDHFFKCILFESHHVCNAIRSLPWPCLIERVCFRINRQTKTLLVSDEKKECASWIKQNVFQYACIQESHKKPYSTELILSRVIKVKSK</sequence>
<accession>A0A817X8Z1</accession>
<organism evidence="1 3">
    <name type="scientific">Rotaria socialis</name>
    <dbReference type="NCBI Taxonomy" id="392032"/>
    <lineage>
        <taxon>Eukaryota</taxon>
        <taxon>Metazoa</taxon>
        <taxon>Spiralia</taxon>
        <taxon>Gnathifera</taxon>
        <taxon>Rotifera</taxon>
        <taxon>Eurotatoria</taxon>
        <taxon>Bdelloidea</taxon>
        <taxon>Philodinida</taxon>
        <taxon>Philodinidae</taxon>
        <taxon>Rotaria</taxon>
    </lineage>
</organism>
<dbReference type="InterPro" id="IPR032675">
    <property type="entry name" value="LRR_dom_sf"/>
</dbReference>
<dbReference type="SUPFAM" id="SSF52047">
    <property type="entry name" value="RNI-like"/>
    <property type="match status" value="1"/>
</dbReference>
<dbReference type="EMBL" id="CAJNYV010000527">
    <property type="protein sequence ID" value="CAF3365066.1"/>
    <property type="molecule type" value="Genomic_DNA"/>
</dbReference>
<dbReference type="Proteomes" id="UP000663865">
    <property type="component" value="Unassembled WGS sequence"/>
</dbReference>
<gene>
    <name evidence="1" type="ORF">KIK155_LOCUS4853</name>
    <name evidence="2" type="ORF">TOA249_LOCUS28831</name>
</gene>
<evidence type="ECO:0000313" key="3">
    <source>
        <dbReference type="Proteomes" id="UP000663865"/>
    </source>
</evidence>
<evidence type="ECO:0008006" key="4">
    <source>
        <dbReference type="Google" id="ProtNLM"/>
    </source>
</evidence>
<comment type="caution">
    <text evidence="1">The sequence shown here is derived from an EMBL/GenBank/DDBJ whole genome shotgun (WGS) entry which is preliminary data.</text>
</comment>
<reference evidence="1" key="1">
    <citation type="submission" date="2021-02" db="EMBL/GenBank/DDBJ databases">
        <authorList>
            <person name="Nowell W R."/>
        </authorList>
    </citation>
    <scope>NUCLEOTIDE SEQUENCE</scope>
</reference>